<name>A0ABV9MLS7_9MICC</name>
<protein>
    <submittedName>
        <fullName evidence="4">MGMT family protein</fullName>
    </submittedName>
</protein>
<dbReference type="InterPro" id="IPR036388">
    <property type="entry name" value="WH-like_DNA-bd_sf"/>
</dbReference>
<comment type="caution">
    <text evidence="4">The sequence shown here is derived from an EMBL/GenBank/DDBJ whole genome shotgun (WGS) entry which is preliminary data.</text>
</comment>
<evidence type="ECO:0000256" key="2">
    <source>
        <dbReference type="SAM" id="MobiDB-lite"/>
    </source>
</evidence>
<sequence>MSTVPTPASLEYAEAVHRLAALVPPGAVLSYGDVAELLGSGGPRQAGKAMTSSPSATPWWRIIRADGTLPPDLAEQGNTAWKTEGTPRKGQRVDMSQARWQPDDAQWEQIQSLKAALQASYLSPTDDQL</sequence>
<dbReference type="EMBL" id="JBHSHE010000031">
    <property type="protein sequence ID" value="MFC4716100.1"/>
    <property type="molecule type" value="Genomic_DNA"/>
</dbReference>
<dbReference type="InterPro" id="IPR014048">
    <property type="entry name" value="MethylDNA_cys_MeTrfase_DNA-bd"/>
</dbReference>
<dbReference type="InterPro" id="IPR036217">
    <property type="entry name" value="MethylDNA_cys_MeTrfase_DNAb"/>
</dbReference>
<dbReference type="CDD" id="cd06445">
    <property type="entry name" value="ATase"/>
    <property type="match status" value="1"/>
</dbReference>
<dbReference type="PANTHER" id="PTHR42942">
    <property type="entry name" value="6-O-METHYLGUANINE DNA METHYLTRANSFERASE"/>
    <property type="match status" value="1"/>
</dbReference>
<organism evidence="4 5">
    <name type="scientific">Glutamicibacter bergerei</name>
    <dbReference type="NCBI Taxonomy" id="256702"/>
    <lineage>
        <taxon>Bacteria</taxon>
        <taxon>Bacillati</taxon>
        <taxon>Actinomycetota</taxon>
        <taxon>Actinomycetes</taxon>
        <taxon>Micrococcales</taxon>
        <taxon>Micrococcaceae</taxon>
        <taxon>Glutamicibacter</taxon>
    </lineage>
</organism>
<dbReference type="RefSeq" id="WP_096256017.1">
    <property type="nucleotide sequence ID" value="NZ_BAAAVQ010000035.1"/>
</dbReference>
<keyword evidence="5" id="KW-1185">Reference proteome</keyword>
<dbReference type="InterPro" id="IPR052520">
    <property type="entry name" value="ATL_DNA_repair"/>
</dbReference>
<feature type="domain" description="Methylated-DNA-[protein]-cysteine S-methyltransferase DNA binding" evidence="3">
    <location>
        <begin position="13"/>
        <end position="72"/>
    </location>
</feature>
<keyword evidence="1" id="KW-0227">DNA damage</keyword>
<proteinExistence type="predicted"/>
<dbReference type="SUPFAM" id="SSF46767">
    <property type="entry name" value="Methylated DNA-protein cysteine methyltransferase, C-terminal domain"/>
    <property type="match status" value="1"/>
</dbReference>
<dbReference type="PANTHER" id="PTHR42942:SF1">
    <property type="entry name" value="ALKYLTRANSFERASE-LIKE PROTEIN 1"/>
    <property type="match status" value="1"/>
</dbReference>
<dbReference type="Pfam" id="PF01035">
    <property type="entry name" value="DNA_binding_1"/>
    <property type="match status" value="1"/>
</dbReference>
<reference evidence="5" key="1">
    <citation type="journal article" date="2019" name="Int. J. Syst. Evol. Microbiol.">
        <title>The Global Catalogue of Microorganisms (GCM) 10K type strain sequencing project: providing services to taxonomists for standard genome sequencing and annotation.</title>
        <authorList>
            <consortium name="The Broad Institute Genomics Platform"/>
            <consortium name="The Broad Institute Genome Sequencing Center for Infectious Disease"/>
            <person name="Wu L."/>
            <person name="Ma J."/>
        </authorList>
    </citation>
    <scope>NUCLEOTIDE SEQUENCE [LARGE SCALE GENOMIC DNA]</scope>
    <source>
        <strain evidence="5">CGMCC 1.12849</strain>
    </source>
</reference>
<evidence type="ECO:0000313" key="5">
    <source>
        <dbReference type="Proteomes" id="UP001595884"/>
    </source>
</evidence>
<evidence type="ECO:0000256" key="1">
    <source>
        <dbReference type="ARBA" id="ARBA00022763"/>
    </source>
</evidence>
<dbReference type="Proteomes" id="UP001595884">
    <property type="component" value="Unassembled WGS sequence"/>
</dbReference>
<evidence type="ECO:0000259" key="3">
    <source>
        <dbReference type="Pfam" id="PF01035"/>
    </source>
</evidence>
<evidence type="ECO:0000313" key="4">
    <source>
        <dbReference type="EMBL" id="MFC4716100.1"/>
    </source>
</evidence>
<dbReference type="Gene3D" id="1.10.10.10">
    <property type="entry name" value="Winged helix-like DNA-binding domain superfamily/Winged helix DNA-binding domain"/>
    <property type="match status" value="1"/>
</dbReference>
<gene>
    <name evidence="4" type="ORF">ACFO7V_08090</name>
</gene>
<accession>A0ABV9MLS7</accession>
<feature type="region of interest" description="Disordered" evidence="2">
    <location>
        <begin position="69"/>
        <end position="106"/>
    </location>
</feature>